<feature type="compositionally biased region" description="Polar residues" evidence="1">
    <location>
        <begin position="428"/>
        <end position="444"/>
    </location>
</feature>
<keyword evidence="4" id="KW-1185">Reference proteome</keyword>
<feature type="transmembrane region" description="Helical" evidence="2">
    <location>
        <begin position="347"/>
        <end position="368"/>
    </location>
</feature>
<feature type="region of interest" description="Disordered" evidence="1">
    <location>
        <begin position="164"/>
        <end position="191"/>
    </location>
</feature>
<accession>A0A1F8A044</accession>
<dbReference type="EMBL" id="LYCR01000046">
    <property type="protein sequence ID" value="OGM45084.1"/>
    <property type="molecule type" value="Genomic_DNA"/>
</dbReference>
<feature type="transmembrane region" description="Helical" evidence="2">
    <location>
        <begin position="304"/>
        <end position="327"/>
    </location>
</feature>
<keyword evidence="2" id="KW-1133">Transmembrane helix</keyword>
<evidence type="ECO:0000313" key="3">
    <source>
        <dbReference type="EMBL" id="OGM45084.1"/>
    </source>
</evidence>
<evidence type="ECO:0000256" key="1">
    <source>
        <dbReference type="SAM" id="MobiDB-lite"/>
    </source>
</evidence>
<feature type="compositionally biased region" description="Basic and acidic residues" evidence="1">
    <location>
        <begin position="445"/>
        <end position="457"/>
    </location>
</feature>
<proteinExistence type="predicted"/>
<sequence length="485" mass="54969">MAPWGLTTLSLLTTTISILSKPTGYPTFLENVKRNAFSFSPSQSAILVELLLLDFLGWRLLNLADLHAGLLILNHYYFTSGPSGFEHNVWWRFTRRVFLMVGTVPLYVTLLRSENSPWIKTIVTPLVAESMLAELLSLHWDTSDVDLIYNRDWPRRTLIVKPANPPTYNHHKSRETAGEKKTTEENRDALSSSVTTENLCDRVHGLWSPAAEADDKHDPRSLPPNDSNLEKIFSPTYQAPVGKCGHWRCLLYLGIYIAGRVIRWPLLFGDLALITWLLHRDLQPVTLLIADSLLDIRLVKDLLLLSYFASILLLGCISIVVAIRLLFRWMCQHISSLRRLQQWFQDFASAAPVTHNAIHLVGLMTPYILFFCFNRTLTPWIPQLSRNVLSIIIQLIVIPIFYAMMYLLVCGKEDNEGIPASPELQPQAEPTSDASPGPDSTSQDNKTDADKDASGSHRSMNGDRFHILRLGLLTSTATIWFFFCR</sequence>
<organism evidence="3 4">
    <name type="scientific">Aspergillus bombycis</name>
    <dbReference type="NCBI Taxonomy" id="109264"/>
    <lineage>
        <taxon>Eukaryota</taxon>
        <taxon>Fungi</taxon>
        <taxon>Dikarya</taxon>
        <taxon>Ascomycota</taxon>
        <taxon>Pezizomycotina</taxon>
        <taxon>Eurotiomycetes</taxon>
        <taxon>Eurotiomycetidae</taxon>
        <taxon>Eurotiales</taxon>
        <taxon>Aspergillaceae</taxon>
        <taxon>Aspergillus</taxon>
    </lineage>
</organism>
<keyword evidence="2" id="KW-0812">Transmembrane</keyword>
<dbReference type="Proteomes" id="UP000179179">
    <property type="component" value="Unassembled WGS sequence"/>
</dbReference>
<evidence type="ECO:0000256" key="2">
    <source>
        <dbReference type="SAM" id="Phobius"/>
    </source>
</evidence>
<dbReference type="GeneID" id="34450026"/>
<evidence type="ECO:0000313" key="4">
    <source>
        <dbReference type="Proteomes" id="UP000179179"/>
    </source>
</evidence>
<keyword evidence="2" id="KW-0472">Membrane</keyword>
<name>A0A1F8A044_9EURO</name>
<dbReference type="RefSeq" id="XP_022388801.1">
    <property type="nucleotide sequence ID" value="XM_022533765.1"/>
</dbReference>
<comment type="caution">
    <text evidence="3">The sequence shown here is derived from an EMBL/GenBank/DDBJ whole genome shotgun (WGS) entry which is preliminary data.</text>
</comment>
<dbReference type="OrthoDB" id="4495044at2759"/>
<dbReference type="AlphaFoldDB" id="A0A1F8A044"/>
<feature type="transmembrane region" description="Helical" evidence="2">
    <location>
        <begin position="467"/>
        <end position="483"/>
    </location>
</feature>
<gene>
    <name evidence="3" type="ORF">ABOM_006636</name>
</gene>
<feature type="region of interest" description="Disordered" evidence="1">
    <location>
        <begin position="419"/>
        <end position="457"/>
    </location>
</feature>
<feature type="transmembrane region" description="Helical" evidence="2">
    <location>
        <begin position="388"/>
        <end position="409"/>
    </location>
</feature>
<reference evidence="3 4" key="1">
    <citation type="journal article" date="2016" name="Genome Biol. Evol.">
        <title>Draft genome sequence of an aflatoxigenic Aspergillus species, A. bombycis.</title>
        <authorList>
            <person name="Moore G.G."/>
            <person name="Mack B.M."/>
            <person name="Beltz S.B."/>
            <person name="Gilbert M.K."/>
        </authorList>
    </citation>
    <scope>NUCLEOTIDE SEQUENCE [LARGE SCALE GENOMIC DNA]</scope>
    <source>
        <strain evidence="4">NRRL 26010</strain>
    </source>
</reference>
<dbReference type="STRING" id="109264.A0A1F8A044"/>
<protein>
    <submittedName>
        <fullName evidence="3">Uncharacterized protein</fullName>
    </submittedName>
</protein>
<feature type="compositionally biased region" description="Basic and acidic residues" evidence="1">
    <location>
        <begin position="174"/>
        <end position="188"/>
    </location>
</feature>